<feature type="region of interest" description="Disordered" evidence="1">
    <location>
        <begin position="1"/>
        <end position="502"/>
    </location>
</feature>
<protein>
    <recommendedName>
        <fullName evidence="2">DUF4211 domain-containing protein</fullName>
    </recommendedName>
</protein>
<sequence>MPNKSREHMKQATLKLHSTGQVSLKGRPPRATGASSPSHHRPLRPAHADSNSTQGGRRGATAGGRASSSDDDDDADPGLEAAAAREQDLEQEGGLSSGTGSGSDSEVDAQVGRASSRAREKGAQKAASSEDDDDDDEVPHRRSPSKTRRSTKAPSAPSLRRRPLTPSASDSDNDILPVSGKKRARPRSSSTSASEQAPIRQSSSKTKKRARAPSSSSATASEDDDLPIPESIVADNKRRASKREHQQQDAALRSSAKKDKAQGAKKRKLAALTQGRRDRRSADEESDVDFVVEDDVVQYDSSAQEEEQPAPVKKGKGKARARDEDEQEESDEAPARRSSSSQKEKGRRAKDKSREEVQRELLATDSDGSDADVGGSSRRRKKGSSKRKKRRRPSSDEDDEPDDLEILDEETVRENKFRARQDKSSRFAQLKAAREQRAAKNKAIVLDSDDEPPSTAKVASSQARHPHFLGETSSSGSSSDSGSDEDSDDEPARPRMATEDLSEDLDGFVVDESDGDDQVVHSWRESVRGQSQGLRYFVKNYLAYLVFLIVDPQCDWLASDKEWKDAHQRVHAHLSGLLNSLVSSSAWKPKFKHAVDTRPDMYLDALESEERGVACDACTMGKARHSTFRATVSGPKYDPKTLQPIDAEVDSSDESTEADGRGGRARAASSAQQAVRGQDVRVRPRRIVRSSRRGVPRPAPLGLQHASAPRRQARRRAPLAPRPRRRRSARHVDDAGPRRAQEAARARQGAARARGRPARRGARAPAGHGRLC</sequence>
<feature type="compositionally biased region" description="Acidic residues" evidence="1">
    <location>
        <begin position="647"/>
        <end position="657"/>
    </location>
</feature>
<dbReference type="InterPro" id="IPR025451">
    <property type="entry name" value="DUF4211"/>
</dbReference>
<dbReference type="GeneID" id="28975719"/>
<feature type="compositionally biased region" description="Basic residues" evidence="1">
    <location>
        <begin position="377"/>
        <end position="392"/>
    </location>
</feature>
<dbReference type="OrthoDB" id="21499at2759"/>
<feature type="compositionally biased region" description="Low complexity" evidence="1">
    <location>
        <begin position="763"/>
        <end position="772"/>
    </location>
</feature>
<evidence type="ECO:0000313" key="4">
    <source>
        <dbReference type="Proteomes" id="UP000053890"/>
    </source>
</evidence>
<dbReference type="PROSITE" id="PS50096">
    <property type="entry name" value="IQ"/>
    <property type="match status" value="1"/>
</dbReference>
<accession>A0A194S336</accession>
<reference evidence="3 4" key="1">
    <citation type="journal article" date="2015" name="Front. Microbiol.">
        <title>Genome sequence of the plant growth promoting endophytic yeast Rhodotorula graminis WP1.</title>
        <authorList>
            <person name="Firrincieli A."/>
            <person name="Otillar R."/>
            <person name="Salamov A."/>
            <person name="Schmutz J."/>
            <person name="Khan Z."/>
            <person name="Redman R.S."/>
            <person name="Fleck N.D."/>
            <person name="Lindquist E."/>
            <person name="Grigoriev I.V."/>
            <person name="Doty S.L."/>
        </authorList>
    </citation>
    <scope>NUCLEOTIDE SEQUENCE [LARGE SCALE GENOMIC DNA]</scope>
    <source>
        <strain evidence="3 4">WP1</strain>
    </source>
</reference>
<organism evidence="3 4">
    <name type="scientific">Rhodotorula graminis (strain WP1)</name>
    <dbReference type="NCBI Taxonomy" id="578459"/>
    <lineage>
        <taxon>Eukaryota</taxon>
        <taxon>Fungi</taxon>
        <taxon>Dikarya</taxon>
        <taxon>Basidiomycota</taxon>
        <taxon>Pucciniomycotina</taxon>
        <taxon>Microbotryomycetes</taxon>
        <taxon>Sporidiobolales</taxon>
        <taxon>Sporidiobolaceae</taxon>
        <taxon>Rhodotorula</taxon>
    </lineage>
</organism>
<evidence type="ECO:0000259" key="2">
    <source>
        <dbReference type="Pfam" id="PF13926"/>
    </source>
</evidence>
<keyword evidence="4" id="KW-1185">Reference proteome</keyword>
<feature type="compositionally biased region" description="Basic and acidic residues" evidence="1">
    <location>
        <begin position="410"/>
        <end position="425"/>
    </location>
</feature>
<evidence type="ECO:0000313" key="3">
    <source>
        <dbReference type="EMBL" id="KPV74915.1"/>
    </source>
</evidence>
<feature type="compositionally biased region" description="Low complexity" evidence="1">
    <location>
        <begin position="187"/>
        <end position="197"/>
    </location>
</feature>
<gene>
    <name evidence="3" type="ORF">RHOBADRAFT_49790</name>
</gene>
<feature type="non-terminal residue" evidence="3">
    <location>
        <position position="772"/>
    </location>
</feature>
<feature type="compositionally biased region" description="Basic residues" evidence="1">
    <location>
        <begin position="141"/>
        <end position="151"/>
    </location>
</feature>
<feature type="compositionally biased region" description="Acidic residues" evidence="1">
    <location>
        <begin position="284"/>
        <end position="308"/>
    </location>
</feature>
<feature type="compositionally biased region" description="Basic and acidic residues" evidence="1">
    <location>
        <begin position="730"/>
        <end position="745"/>
    </location>
</feature>
<feature type="compositionally biased region" description="Low complexity" evidence="1">
    <location>
        <begin position="665"/>
        <end position="677"/>
    </location>
</feature>
<dbReference type="AlphaFoldDB" id="A0A194S336"/>
<feature type="compositionally biased region" description="Basic and acidic residues" evidence="1">
    <location>
        <begin position="235"/>
        <end position="247"/>
    </location>
</feature>
<feature type="compositionally biased region" description="Basic residues" evidence="1">
    <location>
        <begin position="711"/>
        <end position="729"/>
    </location>
</feature>
<dbReference type="EMBL" id="KQ474079">
    <property type="protein sequence ID" value="KPV74915.1"/>
    <property type="molecule type" value="Genomic_DNA"/>
</dbReference>
<feature type="compositionally biased region" description="Basic residues" evidence="1">
    <location>
        <begin position="683"/>
        <end position="695"/>
    </location>
</feature>
<dbReference type="Pfam" id="PF13926">
    <property type="entry name" value="DUF4211"/>
    <property type="match status" value="1"/>
</dbReference>
<dbReference type="RefSeq" id="XP_018270964.1">
    <property type="nucleotide sequence ID" value="XM_018415271.1"/>
</dbReference>
<feature type="compositionally biased region" description="Basic and acidic residues" evidence="1">
    <location>
        <begin position="1"/>
        <end position="10"/>
    </location>
</feature>
<proteinExistence type="predicted"/>
<dbReference type="OMA" id="HHWEWTT"/>
<dbReference type="Proteomes" id="UP000053890">
    <property type="component" value="Unassembled WGS sequence"/>
</dbReference>
<name>A0A194S336_RHOGW</name>
<feature type="compositionally biased region" description="Acidic residues" evidence="1">
    <location>
        <begin position="396"/>
        <end position="409"/>
    </location>
</feature>
<evidence type="ECO:0000256" key="1">
    <source>
        <dbReference type="SAM" id="MobiDB-lite"/>
    </source>
</evidence>
<dbReference type="STRING" id="578459.A0A194S336"/>
<feature type="compositionally biased region" description="Basic residues" evidence="1">
    <location>
        <begin position="753"/>
        <end position="762"/>
    </location>
</feature>
<feature type="domain" description="DUF4211" evidence="2">
    <location>
        <begin position="508"/>
        <end position="642"/>
    </location>
</feature>
<feature type="region of interest" description="Disordered" evidence="1">
    <location>
        <begin position="631"/>
        <end position="772"/>
    </location>
</feature>